<keyword evidence="3" id="KW-1185">Reference proteome</keyword>
<dbReference type="Proteomes" id="UP000246410">
    <property type="component" value="Unassembled WGS sequence"/>
</dbReference>
<protein>
    <recommendedName>
        <fullName evidence="1">BFN domain-containing protein</fullName>
    </recommendedName>
</protein>
<organism evidence="2 3">
    <name type="scientific">Nocardia neocaledoniensis</name>
    <dbReference type="NCBI Taxonomy" id="236511"/>
    <lineage>
        <taxon>Bacteria</taxon>
        <taxon>Bacillati</taxon>
        <taxon>Actinomycetota</taxon>
        <taxon>Actinomycetes</taxon>
        <taxon>Mycobacteriales</taxon>
        <taxon>Nocardiaceae</taxon>
        <taxon>Nocardia</taxon>
    </lineage>
</organism>
<evidence type="ECO:0000313" key="2">
    <source>
        <dbReference type="EMBL" id="PWV71772.1"/>
    </source>
</evidence>
<gene>
    <name evidence="2" type="ORF">DFR69_110256</name>
</gene>
<dbReference type="AlphaFoldDB" id="A0A317N9V9"/>
<dbReference type="PROSITE" id="PS51658">
    <property type="entry name" value="BFN"/>
    <property type="match status" value="1"/>
</dbReference>
<dbReference type="RefSeq" id="WP_110040076.1">
    <property type="nucleotide sequence ID" value="NZ_QGTL01000010.1"/>
</dbReference>
<accession>A0A317N9V9</accession>
<feature type="domain" description="BFN" evidence="1">
    <location>
        <begin position="1"/>
        <end position="137"/>
    </location>
</feature>
<evidence type="ECO:0000313" key="3">
    <source>
        <dbReference type="Proteomes" id="UP000246410"/>
    </source>
</evidence>
<sequence length="143" mass="15589">MREVHVVGIRVSDEQAAGEEPKSRAVLMLREALGARRYVPVAIGNAEATAVVLEQEGVTPVEPLTHDLINNLLVALGHPLLEVQISDYRDGTFKSDLIFHGALRVPARVSDAVNVAMRARAPIYVDEQVLDEVALVERSETEG</sequence>
<dbReference type="EMBL" id="QGTL01000010">
    <property type="protein sequence ID" value="PWV71772.1"/>
    <property type="molecule type" value="Genomic_DNA"/>
</dbReference>
<dbReference type="Gene3D" id="3.10.690.10">
    <property type="entry name" value="Bifunctional nuclease domain"/>
    <property type="match status" value="1"/>
</dbReference>
<dbReference type="InterPro" id="IPR003729">
    <property type="entry name" value="Bi_nuclease_dom"/>
</dbReference>
<reference evidence="2 3" key="1">
    <citation type="submission" date="2018-05" db="EMBL/GenBank/DDBJ databases">
        <title>Genomic Encyclopedia of Type Strains, Phase IV (KMG-IV): sequencing the most valuable type-strain genomes for metagenomic binning, comparative biology and taxonomic classification.</title>
        <authorList>
            <person name="Goeker M."/>
        </authorList>
    </citation>
    <scope>NUCLEOTIDE SEQUENCE [LARGE SCALE GENOMIC DNA]</scope>
    <source>
        <strain evidence="2 3">DSM 44717</strain>
    </source>
</reference>
<dbReference type="SUPFAM" id="SSF103256">
    <property type="entry name" value="Hypothetical protein TM0160"/>
    <property type="match status" value="1"/>
</dbReference>
<name>A0A317N9V9_9NOCA</name>
<proteinExistence type="predicted"/>
<dbReference type="GO" id="GO:0004518">
    <property type="term" value="F:nuclease activity"/>
    <property type="evidence" value="ECO:0007669"/>
    <property type="project" value="InterPro"/>
</dbReference>
<dbReference type="InterPro" id="IPR036104">
    <property type="entry name" value="BFN_sf"/>
</dbReference>
<comment type="caution">
    <text evidence="2">The sequence shown here is derived from an EMBL/GenBank/DDBJ whole genome shotgun (WGS) entry which is preliminary data.</text>
</comment>
<dbReference type="Pfam" id="PF02577">
    <property type="entry name" value="BFN_dom"/>
    <property type="match status" value="1"/>
</dbReference>
<evidence type="ECO:0000259" key="1">
    <source>
        <dbReference type="PROSITE" id="PS51658"/>
    </source>
</evidence>